<keyword evidence="1" id="KW-1015">Disulfide bond</keyword>
<accession>A0ABQ9JTI0</accession>
<gene>
    <name evidence="3" type="ORF">NQ317_009831</name>
</gene>
<keyword evidence="4" id="KW-1185">Reference proteome</keyword>
<dbReference type="Proteomes" id="UP001162164">
    <property type="component" value="Unassembled WGS sequence"/>
</dbReference>
<comment type="caution">
    <text evidence="3">The sequence shown here is derived from an EMBL/GenBank/DDBJ whole genome shotgun (WGS) entry which is preliminary data.</text>
</comment>
<evidence type="ECO:0000256" key="1">
    <source>
        <dbReference type="ARBA" id="ARBA00023157"/>
    </source>
</evidence>
<dbReference type="PANTHER" id="PTHR24252">
    <property type="entry name" value="ACROSIN-RELATED"/>
    <property type="match status" value="1"/>
</dbReference>
<evidence type="ECO:0000259" key="2">
    <source>
        <dbReference type="Pfam" id="PF00089"/>
    </source>
</evidence>
<dbReference type="Pfam" id="PF00089">
    <property type="entry name" value="Trypsin"/>
    <property type="match status" value="1"/>
</dbReference>
<dbReference type="PANTHER" id="PTHR24252:SF7">
    <property type="entry name" value="HYALIN"/>
    <property type="match status" value="1"/>
</dbReference>
<evidence type="ECO:0000313" key="3">
    <source>
        <dbReference type="EMBL" id="KAJ8981571.1"/>
    </source>
</evidence>
<dbReference type="InterPro" id="IPR009003">
    <property type="entry name" value="Peptidase_S1_PA"/>
</dbReference>
<dbReference type="SUPFAM" id="SSF50494">
    <property type="entry name" value="Trypsin-like serine proteases"/>
    <property type="match status" value="1"/>
</dbReference>
<sequence length="194" mass="22040">MVDYYLLASLWDEICNHIITLPVCYVVGLYKMPILTSPALELNFILVCGEKKVSATPLIVNGKQVQKGNYPWTTAIFRRNDTEPFLNVCGGSMLTQRVILTGHPNSPIDDRVGKYYNKFKDSRDTEAQYSEIEQILIPTKYKGDYQHYANDIALLITKDELLLSKVVQSVCFTNLLNINLEVNQMGWLQDGVTL</sequence>
<dbReference type="Gene3D" id="2.40.10.10">
    <property type="entry name" value="Trypsin-like serine proteases"/>
    <property type="match status" value="1"/>
</dbReference>
<dbReference type="InterPro" id="IPR043504">
    <property type="entry name" value="Peptidase_S1_PA_chymotrypsin"/>
</dbReference>
<reference evidence="3" key="1">
    <citation type="journal article" date="2023" name="Insect Mol. Biol.">
        <title>Genome sequencing provides insights into the evolution of gene families encoding plant cell wall-degrading enzymes in longhorned beetles.</title>
        <authorList>
            <person name="Shin N.R."/>
            <person name="Okamura Y."/>
            <person name="Kirsch R."/>
            <person name="Pauchet Y."/>
        </authorList>
    </citation>
    <scope>NUCLEOTIDE SEQUENCE</scope>
    <source>
        <strain evidence="3">MMC_N1</strain>
    </source>
</reference>
<evidence type="ECO:0000313" key="4">
    <source>
        <dbReference type="Proteomes" id="UP001162164"/>
    </source>
</evidence>
<feature type="domain" description="Peptidase S1" evidence="2">
    <location>
        <begin position="59"/>
        <end position="187"/>
    </location>
</feature>
<name>A0ABQ9JTI0_9CUCU</name>
<proteinExistence type="predicted"/>
<dbReference type="InterPro" id="IPR001254">
    <property type="entry name" value="Trypsin_dom"/>
</dbReference>
<organism evidence="3 4">
    <name type="scientific">Molorchus minor</name>
    <dbReference type="NCBI Taxonomy" id="1323400"/>
    <lineage>
        <taxon>Eukaryota</taxon>
        <taxon>Metazoa</taxon>
        <taxon>Ecdysozoa</taxon>
        <taxon>Arthropoda</taxon>
        <taxon>Hexapoda</taxon>
        <taxon>Insecta</taxon>
        <taxon>Pterygota</taxon>
        <taxon>Neoptera</taxon>
        <taxon>Endopterygota</taxon>
        <taxon>Coleoptera</taxon>
        <taxon>Polyphaga</taxon>
        <taxon>Cucujiformia</taxon>
        <taxon>Chrysomeloidea</taxon>
        <taxon>Cerambycidae</taxon>
        <taxon>Lamiinae</taxon>
        <taxon>Monochamini</taxon>
        <taxon>Molorchus</taxon>
    </lineage>
</organism>
<dbReference type="EMBL" id="JAPWTJ010000177">
    <property type="protein sequence ID" value="KAJ8981571.1"/>
    <property type="molecule type" value="Genomic_DNA"/>
</dbReference>
<protein>
    <recommendedName>
        <fullName evidence="2">Peptidase S1 domain-containing protein</fullName>
    </recommendedName>
</protein>